<comment type="caution">
    <text evidence="1">The sequence shown here is derived from an EMBL/GenBank/DDBJ whole genome shotgun (WGS) entry which is preliminary data.</text>
</comment>
<dbReference type="Proteomes" id="UP000758611">
    <property type="component" value="Unassembled WGS sequence"/>
</dbReference>
<proteinExistence type="predicted"/>
<gene>
    <name evidence="1" type="ORF">HXM94_00030</name>
</gene>
<accession>A0A930DYH4</accession>
<evidence type="ECO:0000313" key="2">
    <source>
        <dbReference type="Proteomes" id="UP000758611"/>
    </source>
</evidence>
<evidence type="ECO:0000313" key="1">
    <source>
        <dbReference type="EMBL" id="MBF1306176.1"/>
    </source>
</evidence>
<sequence length="326" mass="38229">MIKSELKSLEQQKSGNRRSLYLEQMREKSLSVTVDEVEKLFEQSYDLIRDLYKKAMPLTVKDTDNGIKILEEIAKNNNNSNDPLFKGYVEQGFSFFDKEVPDWIKTPNNFRKSKKVELAKKLYEALNSTRTYYSEFAELCSLFFDININNKGLKSLQYYFTKKTRWASIQTYLSQEKIDTFSFLFLMSIDCCNFITIPIYYSLLDNSFSLVRTDGSFIVTELKLSRNFSINNLLMNKLNDEKLDSKEEIKKMISTALRKKYLHLSKNRVNFSGAVEGRFPTLLLNKSDIENGLRFLSLDEIKETLQKLPNSDKDFWIEIINEMIKN</sequence>
<dbReference type="RefSeq" id="WP_278476560.1">
    <property type="nucleotide sequence ID" value="NZ_JABZRE010000001.1"/>
</dbReference>
<dbReference type="AlphaFoldDB" id="A0A930DYH4"/>
<reference evidence="1" key="1">
    <citation type="submission" date="2020-04" db="EMBL/GenBank/DDBJ databases">
        <title>Deep metagenomics examines the oral microbiome during advanced dental caries in children, revealing novel taxa and co-occurrences with host molecules.</title>
        <authorList>
            <person name="Baker J.L."/>
            <person name="Morton J.T."/>
            <person name="Dinis M."/>
            <person name="Alvarez R."/>
            <person name="Tran N.C."/>
            <person name="Knight R."/>
            <person name="Edlund A."/>
        </authorList>
    </citation>
    <scope>NUCLEOTIDE SEQUENCE</scope>
    <source>
        <strain evidence="1">JCVI_23_bin.11</strain>
    </source>
</reference>
<name>A0A930DYH4_9FIRM</name>
<dbReference type="EMBL" id="JABZRE010000001">
    <property type="protein sequence ID" value="MBF1306176.1"/>
    <property type="molecule type" value="Genomic_DNA"/>
</dbReference>
<protein>
    <submittedName>
        <fullName evidence="1">Uncharacterized protein</fullName>
    </submittedName>
</protein>
<organism evidence="1 2">
    <name type="scientific">Parvimonas micra</name>
    <dbReference type="NCBI Taxonomy" id="33033"/>
    <lineage>
        <taxon>Bacteria</taxon>
        <taxon>Bacillati</taxon>
        <taxon>Bacillota</taxon>
        <taxon>Tissierellia</taxon>
        <taxon>Tissierellales</taxon>
        <taxon>Peptoniphilaceae</taxon>
        <taxon>Parvimonas</taxon>
    </lineage>
</organism>